<dbReference type="Pfam" id="PF13861">
    <property type="entry name" value="FLgD_tudor"/>
    <property type="match status" value="1"/>
</dbReference>
<dbReference type="InterPro" id="IPR025965">
    <property type="entry name" value="FlgD/Vpr_Ig-like"/>
</dbReference>
<evidence type="ECO:0000256" key="2">
    <source>
        <dbReference type="ARBA" id="ARBA00016013"/>
    </source>
</evidence>
<dbReference type="InterPro" id="IPR025963">
    <property type="entry name" value="FLgD_Tudor"/>
</dbReference>
<keyword evidence="10" id="KW-1185">Reference proteome</keyword>
<dbReference type="Proteomes" id="UP000198324">
    <property type="component" value="Unassembled WGS sequence"/>
</dbReference>
<feature type="domain" description="FlgD/Vpr Ig-like" evidence="7">
    <location>
        <begin position="103"/>
        <end position="175"/>
    </location>
</feature>
<evidence type="ECO:0000313" key="9">
    <source>
        <dbReference type="EMBL" id="SNR98111.1"/>
    </source>
</evidence>
<sequence>MSTVSGTSSTSSTDSSTTTHKTTLDQEDFMTILLAQLKYQDPNDPMDDKEMASQVVQYSNLEALNNINEGVQTLVESTSSTSLTSGVNYIGKSIKSSGYNLTVNDGTVSTLYYSLGEAVTNVTANVYDKDGDLIRSESLGSKGIGDYTYVWDGKDTDGNVMADGTYGVIVRAENAEGEKVLVQSQISGVVTGVKTSSGTVYLELADGRTVELANVTEVVNTAATSTSTGS</sequence>
<reference evidence="9 10" key="1">
    <citation type="submission" date="2017-06" db="EMBL/GenBank/DDBJ databases">
        <authorList>
            <person name="Kim H.J."/>
            <person name="Triplett B.A."/>
        </authorList>
    </citation>
    <scope>NUCLEOTIDE SEQUENCE [LARGE SCALE GENOMIC DNA]</scope>
    <source>
        <strain evidence="9 10">DSM 13116</strain>
    </source>
</reference>
<dbReference type="InterPro" id="IPR005648">
    <property type="entry name" value="FlgD"/>
</dbReference>
<dbReference type="Pfam" id="PF13860">
    <property type="entry name" value="FlgD_ig"/>
    <property type="match status" value="1"/>
</dbReference>
<accession>A0A239AS12</accession>
<dbReference type="EMBL" id="FZOC01000004">
    <property type="protein sequence ID" value="SNR98111.1"/>
    <property type="molecule type" value="Genomic_DNA"/>
</dbReference>
<comment type="similarity">
    <text evidence="1 5">Belongs to the FlgD family.</text>
</comment>
<dbReference type="GO" id="GO:0044781">
    <property type="term" value="P:bacterial-type flagellum organization"/>
    <property type="evidence" value="ECO:0007669"/>
    <property type="project" value="UniProtKB-UniRule"/>
</dbReference>
<organism evidence="9 10">
    <name type="scientific">Humidesulfovibrio mexicanus</name>
    <dbReference type="NCBI Taxonomy" id="147047"/>
    <lineage>
        <taxon>Bacteria</taxon>
        <taxon>Pseudomonadati</taxon>
        <taxon>Thermodesulfobacteriota</taxon>
        <taxon>Desulfovibrionia</taxon>
        <taxon>Desulfovibrionales</taxon>
        <taxon>Desulfovibrionaceae</taxon>
        <taxon>Humidesulfovibrio</taxon>
    </lineage>
</organism>
<dbReference type="AlphaFoldDB" id="A0A239AS12"/>
<dbReference type="Gene3D" id="2.60.40.4070">
    <property type="match status" value="1"/>
</dbReference>
<keyword evidence="3 5" id="KW-1005">Bacterial flagellum biogenesis</keyword>
<feature type="region of interest" description="Disordered" evidence="6">
    <location>
        <begin position="1"/>
        <end position="22"/>
    </location>
</feature>
<evidence type="ECO:0000256" key="6">
    <source>
        <dbReference type="SAM" id="MobiDB-lite"/>
    </source>
</evidence>
<evidence type="ECO:0000256" key="1">
    <source>
        <dbReference type="ARBA" id="ARBA00010577"/>
    </source>
</evidence>
<evidence type="ECO:0000259" key="8">
    <source>
        <dbReference type="Pfam" id="PF13861"/>
    </source>
</evidence>
<keyword evidence="9" id="KW-0282">Flagellum</keyword>
<comment type="function">
    <text evidence="4 5">Required for flagellar hook formation. May act as a scaffolding protein.</text>
</comment>
<protein>
    <recommendedName>
        <fullName evidence="2 5">Basal-body rod modification protein FlgD</fullName>
    </recommendedName>
</protein>
<gene>
    <name evidence="9" type="ORF">SAMN04488503_2166</name>
</gene>
<name>A0A239AS12_9BACT</name>
<evidence type="ECO:0000259" key="7">
    <source>
        <dbReference type="Pfam" id="PF13860"/>
    </source>
</evidence>
<feature type="compositionally biased region" description="Low complexity" evidence="6">
    <location>
        <begin position="1"/>
        <end position="21"/>
    </location>
</feature>
<dbReference type="Pfam" id="PF03963">
    <property type="entry name" value="FlgD"/>
    <property type="match status" value="1"/>
</dbReference>
<evidence type="ECO:0000256" key="5">
    <source>
        <dbReference type="RuleBase" id="RU362076"/>
    </source>
</evidence>
<feature type="domain" description="FlgD Tudor-like" evidence="8">
    <location>
        <begin position="84"/>
        <end position="216"/>
    </location>
</feature>
<evidence type="ECO:0000256" key="3">
    <source>
        <dbReference type="ARBA" id="ARBA00022795"/>
    </source>
</evidence>
<evidence type="ECO:0000256" key="4">
    <source>
        <dbReference type="ARBA" id="ARBA00024746"/>
    </source>
</evidence>
<evidence type="ECO:0000313" key="10">
    <source>
        <dbReference type="Proteomes" id="UP000198324"/>
    </source>
</evidence>
<dbReference type="Gene3D" id="2.30.30.910">
    <property type="match status" value="1"/>
</dbReference>
<keyword evidence="9" id="KW-0966">Cell projection</keyword>
<proteinExistence type="inferred from homology"/>
<dbReference type="OrthoDB" id="9785233at2"/>
<keyword evidence="9" id="KW-0969">Cilium</keyword>